<dbReference type="Pfam" id="PF02812">
    <property type="entry name" value="ELFV_dehydrog_N"/>
    <property type="match status" value="1"/>
</dbReference>
<dbReference type="SUPFAM" id="SSF51735">
    <property type="entry name" value="NAD(P)-binding Rossmann-fold domains"/>
    <property type="match status" value="1"/>
</dbReference>
<protein>
    <recommendedName>
        <fullName evidence="2">glutamate dehydrogenase [NAD(P)(+)]</fullName>
        <ecNumber evidence="2">1.4.1.3</ecNumber>
    </recommendedName>
</protein>
<evidence type="ECO:0000256" key="1">
    <source>
        <dbReference type="ARBA" id="ARBA00006382"/>
    </source>
</evidence>
<evidence type="ECO:0000313" key="9">
    <source>
        <dbReference type="EMBL" id="KAF6003631.1"/>
    </source>
</evidence>
<dbReference type="InterPro" id="IPR006097">
    <property type="entry name" value="Glu/Leu/Phe/Val/Trp_DH_dimer"/>
</dbReference>
<dbReference type="Gene3D" id="3.40.50.10860">
    <property type="entry name" value="Leucine Dehydrogenase, chain A, domain 1"/>
    <property type="match status" value="1"/>
</dbReference>
<evidence type="ECO:0000256" key="2">
    <source>
        <dbReference type="ARBA" id="ARBA00012889"/>
    </source>
</evidence>
<dbReference type="OrthoDB" id="6718861at2759"/>
<dbReference type="InterPro" id="IPR033922">
    <property type="entry name" value="NAD_bind_Glu_DH"/>
</dbReference>
<evidence type="ECO:0000313" key="10">
    <source>
        <dbReference type="Proteomes" id="UP000530660"/>
    </source>
</evidence>
<evidence type="ECO:0000259" key="8">
    <source>
        <dbReference type="SMART" id="SM00839"/>
    </source>
</evidence>
<comment type="similarity">
    <text evidence="1 6">Belongs to the Glu/Leu/Phe/Val dehydrogenases family.</text>
</comment>
<evidence type="ECO:0000256" key="6">
    <source>
        <dbReference type="RuleBase" id="RU004417"/>
    </source>
</evidence>
<evidence type="ECO:0000256" key="4">
    <source>
        <dbReference type="ARBA" id="ARBA00047867"/>
    </source>
</evidence>
<dbReference type="InterPro" id="IPR046346">
    <property type="entry name" value="Aminoacid_DH-like_N_sf"/>
</dbReference>
<dbReference type="CDD" id="cd01076">
    <property type="entry name" value="NAD_bind_1_Glu_DH"/>
    <property type="match status" value="1"/>
</dbReference>
<dbReference type="GO" id="GO:0005739">
    <property type="term" value="C:mitochondrion"/>
    <property type="evidence" value="ECO:0007669"/>
    <property type="project" value="TreeGrafter"/>
</dbReference>
<dbReference type="Pfam" id="PF00208">
    <property type="entry name" value="ELFV_dehydrog"/>
    <property type="match status" value="1"/>
</dbReference>
<accession>A0A7J7IMT6</accession>
<reference evidence="9 10" key="1">
    <citation type="journal article" date="2020" name="J. Phycol.">
        <title>Comparative genome analysis reveals Cyanidiococcus gen. nov., a new extremophilic red algal genus sister to Cyanidioschyzon (Cyanidioschyzonaceae, Rhodophyta).</title>
        <authorList>
            <person name="Liu S.-L."/>
            <person name="Chiang Y.-R."/>
            <person name="Yoon H.S."/>
            <person name="Fu H.-Y."/>
        </authorList>
    </citation>
    <scope>NUCLEOTIDE SEQUENCE [LARGE SCALE GENOMIC DNA]</scope>
    <source>
        <strain evidence="9 10">THAL066</strain>
    </source>
</reference>
<dbReference type="EC" id="1.4.1.3" evidence="2"/>
<dbReference type="GO" id="GO:0004352">
    <property type="term" value="F:glutamate dehydrogenase (NAD+) activity"/>
    <property type="evidence" value="ECO:0007669"/>
    <property type="project" value="TreeGrafter"/>
</dbReference>
<feature type="region of interest" description="Disordered" evidence="7">
    <location>
        <begin position="81"/>
        <end position="101"/>
    </location>
</feature>
<feature type="domain" description="Glutamate/phenylalanine/leucine/valine/L-tryptophan dehydrogenase C-terminal" evidence="8">
    <location>
        <begin position="314"/>
        <end position="598"/>
    </location>
</feature>
<dbReference type="InterPro" id="IPR006095">
    <property type="entry name" value="Glu/Leu/Phe/Val/Trp_DH"/>
</dbReference>
<dbReference type="InterPro" id="IPR036291">
    <property type="entry name" value="NAD(P)-bd_dom_sf"/>
</dbReference>
<comment type="catalytic activity">
    <reaction evidence="5">
        <text>L-glutamate + NADP(+) + H2O = 2-oxoglutarate + NH4(+) + NADPH + H(+)</text>
        <dbReference type="Rhea" id="RHEA:11612"/>
        <dbReference type="ChEBI" id="CHEBI:15377"/>
        <dbReference type="ChEBI" id="CHEBI:15378"/>
        <dbReference type="ChEBI" id="CHEBI:16810"/>
        <dbReference type="ChEBI" id="CHEBI:28938"/>
        <dbReference type="ChEBI" id="CHEBI:29985"/>
        <dbReference type="ChEBI" id="CHEBI:57783"/>
        <dbReference type="ChEBI" id="CHEBI:58349"/>
        <dbReference type="EC" id="1.4.1.3"/>
    </reaction>
</comment>
<evidence type="ECO:0000256" key="5">
    <source>
        <dbReference type="ARBA" id="ARBA00048577"/>
    </source>
</evidence>
<organism evidence="9 10">
    <name type="scientific">Cyanidiococcus yangmingshanensis</name>
    <dbReference type="NCBI Taxonomy" id="2690220"/>
    <lineage>
        <taxon>Eukaryota</taxon>
        <taxon>Rhodophyta</taxon>
        <taxon>Bangiophyceae</taxon>
        <taxon>Cyanidiales</taxon>
        <taxon>Cyanidiaceae</taxon>
        <taxon>Cyanidiococcus</taxon>
    </lineage>
</organism>
<keyword evidence="10" id="KW-1185">Reference proteome</keyword>
<gene>
    <name evidence="9" type="primary">GLUD1</name>
    <name evidence="9" type="ORF">F1559_003771</name>
</gene>
<feature type="compositionally biased region" description="Basic and acidic residues" evidence="7">
    <location>
        <begin position="42"/>
        <end position="64"/>
    </location>
</feature>
<dbReference type="EMBL" id="VWRR01000006">
    <property type="protein sequence ID" value="KAF6003631.1"/>
    <property type="molecule type" value="Genomic_DNA"/>
</dbReference>
<proteinExistence type="inferred from homology"/>
<keyword evidence="3 6" id="KW-0560">Oxidoreductase</keyword>
<comment type="catalytic activity">
    <reaction evidence="4">
        <text>L-glutamate + NAD(+) + H2O = 2-oxoglutarate + NH4(+) + NADH + H(+)</text>
        <dbReference type="Rhea" id="RHEA:15133"/>
        <dbReference type="ChEBI" id="CHEBI:15377"/>
        <dbReference type="ChEBI" id="CHEBI:15378"/>
        <dbReference type="ChEBI" id="CHEBI:16810"/>
        <dbReference type="ChEBI" id="CHEBI:28938"/>
        <dbReference type="ChEBI" id="CHEBI:29985"/>
        <dbReference type="ChEBI" id="CHEBI:57540"/>
        <dbReference type="ChEBI" id="CHEBI:57945"/>
        <dbReference type="EC" id="1.4.1.3"/>
    </reaction>
</comment>
<dbReference type="PANTHER" id="PTHR11606:SF13">
    <property type="entry name" value="GLUTAMATE DEHYDROGENASE 1, MITOCHONDRIAL"/>
    <property type="match status" value="1"/>
</dbReference>
<dbReference type="PANTHER" id="PTHR11606">
    <property type="entry name" value="GLUTAMATE DEHYDROGENASE"/>
    <property type="match status" value="1"/>
</dbReference>
<dbReference type="AlphaFoldDB" id="A0A7J7IMT6"/>
<evidence type="ECO:0000256" key="7">
    <source>
        <dbReference type="SAM" id="MobiDB-lite"/>
    </source>
</evidence>
<name>A0A7J7IMT6_9RHOD</name>
<dbReference type="SMART" id="SM00839">
    <property type="entry name" value="ELFV_dehydrog"/>
    <property type="match status" value="1"/>
</dbReference>
<dbReference type="PRINTS" id="PR00082">
    <property type="entry name" value="GLFDHDRGNASE"/>
</dbReference>
<dbReference type="Gene3D" id="3.40.50.720">
    <property type="entry name" value="NAD(P)-binding Rossmann-like Domain"/>
    <property type="match status" value="1"/>
</dbReference>
<feature type="region of interest" description="Disordered" evidence="7">
    <location>
        <begin position="38"/>
        <end position="66"/>
    </location>
</feature>
<dbReference type="Proteomes" id="UP000530660">
    <property type="component" value="Unassembled WGS sequence"/>
</dbReference>
<dbReference type="GO" id="GO:0006538">
    <property type="term" value="P:L-glutamate catabolic process"/>
    <property type="evidence" value="ECO:0007669"/>
    <property type="project" value="TreeGrafter"/>
</dbReference>
<evidence type="ECO:0000256" key="3">
    <source>
        <dbReference type="ARBA" id="ARBA00023002"/>
    </source>
</evidence>
<comment type="caution">
    <text evidence="9">The sequence shown here is derived from an EMBL/GenBank/DDBJ whole genome shotgun (WGS) entry which is preliminary data.</text>
</comment>
<dbReference type="SUPFAM" id="SSF53223">
    <property type="entry name" value="Aminoacid dehydrogenase-like, N-terminal domain"/>
    <property type="match status" value="1"/>
</dbReference>
<dbReference type="InterPro" id="IPR006096">
    <property type="entry name" value="Glu/Leu/Phe/Val/Trp_DH_C"/>
</dbReference>
<sequence>MLGLGALGARVVSGRLLAVSQQGCWGLSATGVPRITGRASRNFHESQKLSRSDTDKDAVSKLPDESEAGLEFPRTVNVNYDPLNAPPSPDKQPLSVVNDPPSSAAKAAAAALDALLSETATVTIPKTATRELTFLESVDLFFDEAAKLTTVSPALLGHIKECNTLLEFTFPVLRTNGQIELIRGYRAQHSYHRLPTKGGIRYDVRVSEDEVKALAALMTFKCATVDVPFGGAKGGIVIDRSKYDDLELERITRRFTVELIKRNAIGPAVDVPAPDYGTGPREMGWMKDTYEAFNPNDIDRTACVTGKPLNLGGIRGRDNATGMGVYFGIREFLTRQDVVDRYGIRKGPGTEGKDVVVQGLGNVGYWSARFMRELGQARIVAIAERDGYLVSRTPEGLDPTDVKRHLAMHGQMRDYQASLEADRGKVEYVPGDPTQALELECDILIPAALESVIHGGNAPRIQAAVIAEAANGPVTYAADRYFKDNRKMGVDYPLIIPDLLLNAGGVTVSYFEWVKNLGHLRFGRMTRRVEEKTMRAVMNVLERHGMKLAERDLKELEAGADEAALVRSGLEDTMCMAVEETWNTAKEMNLRSETRSLL</sequence>